<dbReference type="GeneID" id="68693007"/>
<protein>
    <submittedName>
        <fullName evidence="1">Uncharacterized protein</fullName>
    </submittedName>
</protein>
<accession>A0A841HFE5</accession>
<reference evidence="1" key="1">
    <citation type="submission" date="2020-08" db="EMBL/GenBank/DDBJ databases">
        <title>Genomic Encyclopedia of Type Strains, Phase IV (KMG-IV): sequencing the most valuable type-strain genomes for metagenomic binning, comparative biology and taxonomic classification.</title>
        <authorList>
            <person name="Goeker M."/>
        </authorList>
    </citation>
    <scope>NUCLEOTIDE SEQUENCE</scope>
    <source>
        <strain evidence="1">DSM 669</strain>
    </source>
</reference>
<name>A0A841HFE5_HALSI</name>
<dbReference type="AlphaFoldDB" id="A0A841HFE5"/>
<gene>
    <name evidence="1" type="ORF">HNR49_002398</name>
</gene>
<dbReference type="RefSeq" id="WP_010901959.1">
    <property type="nucleotide sequence ID" value="NZ_JACHGX010000016.1"/>
</dbReference>
<evidence type="ECO:0000313" key="2">
    <source>
        <dbReference type="Proteomes" id="UP000642919"/>
    </source>
</evidence>
<dbReference type="EMBL" id="JACHGX010000016">
    <property type="protein sequence ID" value="MBB6091008.1"/>
    <property type="molecule type" value="Genomic_DNA"/>
</dbReference>
<proteinExistence type="predicted"/>
<comment type="caution">
    <text evidence="1">The sequence shown here is derived from an EMBL/GenBank/DDBJ whole genome shotgun (WGS) entry which is preliminary data.</text>
</comment>
<dbReference type="Proteomes" id="UP000642919">
    <property type="component" value="Unassembled WGS sequence"/>
</dbReference>
<evidence type="ECO:0000313" key="1">
    <source>
        <dbReference type="EMBL" id="MBB6091008.1"/>
    </source>
</evidence>
<organism evidence="1 2">
    <name type="scientific">Halobacterium salinarum</name>
    <name type="common">Halobacterium halobium</name>
    <dbReference type="NCBI Taxonomy" id="2242"/>
    <lineage>
        <taxon>Archaea</taxon>
        <taxon>Methanobacteriati</taxon>
        <taxon>Methanobacteriota</taxon>
        <taxon>Stenosarchaea group</taxon>
        <taxon>Halobacteria</taxon>
        <taxon>Halobacteriales</taxon>
        <taxon>Halobacteriaceae</taxon>
        <taxon>Halobacterium</taxon>
    </lineage>
</organism>
<sequence length="181" mass="19970">MPAQQTPVAWTDLPGPARTLLYTIARRKRDECSTTRSDIREALTGPQSPTLTDQELFRAFHPLEEASLIEAESPLDPYEVTTEGRNLLTSQLLRLESTIDTTAADQAASLAVCPRCGKPITELTTTTTGNLTTSFCECQLSSQSLDPIVSTLLDIYPSIDDRDAAHYLKQAIYLLLPRTDE</sequence>